<accession>A0A7W7MUS1</accession>
<evidence type="ECO:0000313" key="4">
    <source>
        <dbReference type="Proteomes" id="UP001501427"/>
    </source>
</evidence>
<keyword evidence="4" id="KW-1185">Reference proteome</keyword>
<reference evidence="4" key="2">
    <citation type="journal article" date="2019" name="Int. J. Syst. Evol. Microbiol.">
        <title>The Global Catalogue of Microorganisms (GCM) 10K type strain sequencing project: providing services to taxonomists for standard genome sequencing and annotation.</title>
        <authorList>
            <consortium name="The Broad Institute Genomics Platform"/>
            <consortium name="The Broad Institute Genome Sequencing Center for Infectious Disease"/>
            <person name="Wu L."/>
            <person name="Ma J."/>
        </authorList>
    </citation>
    <scope>NUCLEOTIDE SEQUENCE [LARGE SCALE GENOMIC DNA]</scope>
    <source>
        <strain evidence="4">JCM 10667</strain>
    </source>
</reference>
<organism evidence="2 3">
    <name type="scientific">Actinomadura livida</name>
    <dbReference type="NCBI Taxonomy" id="79909"/>
    <lineage>
        <taxon>Bacteria</taxon>
        <taxon>Bacillati</taxon>
        <taxon>Actinomycetota</taxon>
        <taxon>Actinomycetes</taxon>
        <taxon>Streptosporangiales</taxon>
        <taxon>Thermomonosporaceae</taxon>
        <taxon>Actinomadura</taxon>
    </lineage>
</organism>
<protein>
    <submittedName>
        <fullName evidence="2">Uncharacterized protein</fullName>
    </submittedName>
</protein>
<evidence type="ECO:0000313" key="3">
    <source>
        <dbReference type="Proteomes" id="UP000549343"/>
    </source>
</evidence>
<dbReference type="Proteomes" id="UP000549343">
    <property type="component" value="Unassembled WGS sequence"/>
</dbReference>
<evidence type="ECO:0000313" key="1">
    <source>
        <dbReference type="EMBL" id="GAA0543924.1"/>
    </source>
</evidence>
<reference evidence="1" key="1">
    <citation type="journal article" date="2014" name="Int. J. Syst. Evol. Microbiol.">
        <title>Complete genome of a new Firmicutes species belonging to the dominant human colonic microbiota ('Ruminococcus bicirculans') reveals two chromosomes and a selective capacity to utilize plant glucans.</title>
        <authorList>
            <consortium name="NISC Comparative Sequencing Program"/>
            <person name="Wegmann U."/>
            <person name="Louis P."/>
            <person name="Goesmann A."/>
            <person name="Henrissat B."/>
            <person name="Duncan S.H."/>
            <person name="Flint H.J."/>
        </authorList>
    </citation>
    <scope>NUCLEOTIDE SEQUENCE</scope>
    <source>
        <strain evidence="1">JCM 10667</strain>
    </source>
</reference>
<name>A0A7W7MUS1_9ACTN</name>
<dbReference type="EMBL" id="JACHMV010000001">
    <property type="protein sequence ID" value="MBB4771846.1"/>
    <property type="molecule type" value="Genomic_DNA"/>
</dbReference>
<reference evidence="2 3" key="3">
    <citation type="submission" date="2020-08" db="EMBL/GenBank/DDBJ databases">
        <title>Sequencing the genomes of 1000 actinobacteria strains.</title>
        <authorList>
            <person name="Klenk H.-P."/>
        </authorList>
    </citation>
    <scope>NUCLEOTIDE SEQUENCE [LARGE SCALE GENOMIC DNA]</scope>
    <source>
        <strain evidence="2 3">DSM 44772</strain>
    </source>
</reference>
<dbReference type="AlphaFoldDB" id="A0A7W7MUS1"/>
<comment type="caution">
    <text evidence="2">The sequence shown here is derived from an EMBL/GenBank/DDBJ whole genome shotgun (WGS) entry which is preliminary data.</text>
</comment>
<evidence type="ECO:0000313" key="2">
    <source>
        <dbReference type="EMBL" id="MBB4771846.1"/>
    </source>
</evidence>
<proteinExistence type="predicted"/>
<sequence length="74" mass="8177">MENRETFTACVEQICRVWADADLPDTARTGRHSAFLNGPVAISLSVGARLAKNQPSRWTTYTFDDASSAYEPLV</sequence>
<dbReference type="RefSeq" id="WP_184878687.1">
    <property type="nucleotide sequence ID" value="NZ_BAAAHD010000001.1"/>
</dbReference>
<gene>
    <name evidence="2" type="ORF">F4557_000264</name>
    <name evidence="1" type="ORF">GCM10009546_02460</name>
</gene>
<dbReference type="EMBL" id="BAAAHD010000001">
    <property type="protein sequence ID" value="GAA0543924.1"/>
    <property type="molecule type" value="Genomic_DNA"/>
</dbReference>
<reference evidence="1" key="4">
    <citation type="submission" date="2023-12" db="EMBL/GenBank/DDBJ databases">
        <authorList>
            <person name="Sun Q."/>
            <person name="Inoue M."/>
        </authorList>
    </citation>
    <scope>NUCLEOTIDE SEQUENCE</scope>
    <source>
        <strain evidence="1">JCM 10667</strain>
    </source>
</reference>
<dbReference type="Proteomes" id="UP001501427">
    <property type="component" value="Unassembled WGS sequence"/>
</dbReference>